<gene>
    <name evidence="2" type="ORF">CMMCAS07_04160</name>
</gene>
<proteinExistence type="predicted"/>
<evidence type="ECO:0000313" key="2">
    <source>
        <dbReference type="EMBL" id="OUE04119.1"/>
    </source>
</evidence>
<accession>A0A251XLQ2</accession>
<comment type="caution">
    <text evidence="2">The sequence shown here is derived from an EMBL/GenBank/DDBJ whole genome shotgun (WGS) entry which is preliminary data.</text>
</comment>
<keyword evidence="3" id="KW-1185">Reference proteome</keyword>
<keyword evidence="1" id="KW-1133">Transmembrane helix</keyword>
<dbReference type="Proteomes" id="UP000195062">
    <property type="component" value="Unassembled WGS sequence"/>
</dbReference>
<keyword evidence="1" id="KW-0812">Transmembrane</keyword>
<protein>
    <submittedName>
        <fullName evidence="2">Uncharacterized protein</fullName>
    </submittedName>
</protein>
<evidence type="ECO:0000256" key="1">
    <source>
        <dbReference type="SAM" id="Phobius"/>
    </source>
</evidence>
<feature type="transmembrane region" description="Helical" evidence="1">
    <location>
        <begin position="19"/>
        <end position="38"/>
    </location>
</feature>
<sequence length="46" mass="4459">MFGFAGAVMVIIVATNKGLVAGVITAAVFAGVLAAVAVKDKHGESG</sequence>
<dbReference type="AlphaFoldDB" id="A0A251XLQ2"/>
<reference evidence="2 3" key="1">
    <citation type="submission" date="2016-08" db="EMBL/GenBank/DDBJ databases">
        <title>Genome sequence of Clavibacter michiganensis subsp. michiganensis strain CASJ007.</title>
        <authorList>
            <person name="Thapa S.P."/>
            <person name="Coaker G."/>
        </authorList>
    </citation>
    <scope>NUCLEOTIDE SEQUENCE [LARGE SCALE GENOMIC DNA]</scope>
    <source>
        <strain evidence="2">CASJ007</strain>
    </source>
</reference>
<organism evidence="2 3">
    <name type="scientific">Clavibacter michiganensis subsp. michiganensis</name>
    <dbReference type="NCBI Taxonomy" id="33013"/>
    <lineage>
        <taxon>Bacteria</taxon>
        <taxon>Bacillati</taxon>
        <taxon>Actinomycetota</taxon>
        <taxon>Actinomycetes</taxon>
        <taxon>Micrococcales</taxon>
        <taxon>Microbacteriaceae</taxon>
        <taxon>Clavibacter</taxon>
    </lineage>
</organism>
<name>A0A251XLQ2_CLAMM</name>
<dbReference type="EMBL" id="MDHH01000001">
    <property type="protein sequence ID" value="OUE04119.1"/>
    <property type="molecule type" value="Genomic_DNA"/>
</dbReference>
<keyword evidence="1" id="KW-0472">Membrane</keyword>
<evidence type="ECO:0000313" key="3">
    <source>
        <dbReference type="Proteomes" id="UP000195062"/>
    </source>
</evidence>